<dbReference type="OrthoDB" id="10262308at2759"/>
<comment type="subunit">
    <text evidence="3 6">Associates with the pre-60S ribosomal particle.</text>
</comment>
<keyword evidence="9" id="KW-1185">Reference proteome</keyword>
<evidence type="ECO:0000256" key="2">
    <source>
        <dbReference type="ARBA" id="ARBA00008889"/>
    </source>
</evidence>
<dbReference type="PANTHER" id="PTHR45841">
    <property type="entry name" value="MRNA TURNOVER PROTEIN 4 MRTO4"/>
    <property type="match status" value="1"/>
</dbReference>
<evidence type="ECO:0000256" key="1">
    <source>
        <dbReference type="ARBA" id="ARBA00004046"/>
    </source>
</evidence>
<name>A0A261XW78_9FUNG</name>
<dbReference type="GO" id="GO:0003723">
    <property type="term" value="F:RNA binding"/>
    <property type="evidence" value="ECO:0007669"/>
    <property type="project" value="TreeGrafter"/>
</dbReference>
<dbReference type="GO" id="GO:0000027">
    <property type="term" value="P:ribosomal large subunit assembly"/>
    <property type="evidence" value="ECO:0007669"/>
    <property type="project" value="InterPro"/>
</dbReference>
<dbReference type="InterPro" id="IPR001790">
    <property type="entry name" value="Ribosomal_uL10"/>
</dbReference>
<sequence>MPKSKRSKLVSLTQTRKKGREGKESLIEELRRCVDEYLYIYLFSVSNMRNNFLKDVRTEWRTSRFFLGKNKVMAKALGNTAEDEYKEGLKDLTKQLTGNVGLLFTNSKPDIVQAYFDQYTQPSYARAGNEATDTIKLSEGPLTRGPDAEPVPHNMEPQLRKLGMPTVLKNGIVTLPFNYTVCREGEILSSNQANILKLFYHQLSEFKIHLQCYWHDGQVHEITDENDEESMN</sequence>
<keyword evidence="5 6" id="KW-0539">Nucleus</keyword>
<feature type="domain" description="Large ribosomal subunit protein uL10-like insertion" evidence="7">
    <location>
        <begin position="125"/>
        <end position="199"/>
    </location>
</feature>
<dbReference type="CDD" id="cd05796">
    <property type="entry name" value="Ribosomal_P0_like"/>
    <property type="match status" value="1"/>
</dbReference>
<comment type="similarity">
    <text evidence="2 6">Belongs to the universal ribosomal protein uL10 family.</text>
</comment>
<comment type="function">
    <text evidence="1 6">Component of the ribosome assembly machinery. Nuclear paralog of the ribosomal protein P0, it binds pre-60S subunits at an early stage of assembly in the nucleolus, and is replaced by P0 in cytoplasmic pre-60S subunits and mature 80S ribosomes.</text>
</comment>
<gene>
    <name evidence="8" type="ORF">BZG36_04373</name>
</gene>
<dbReference type="FunFam" id="3.90.105.20:FF:000003">
    <property type="entry name" value="Ribosome assembly factor mrt4"/>
    <property type="match status" value="1"/>
</dbReference>
<evidence type="ECO:0000259" key="7">
    <source>
        <dbReference type="Pfam" id="PF17777"/>
    </source>
</evidence>
<dbReference type="InterPro" id="IPR043164">
    <property type="entry name" value="Ribosomal_uL10-like_insert_sf"/>
</dbReference>
<dbReference type="Pfam" id="PF17777">
    <property type="entry name" value="RL10P_insert"/>
    <property type="match status" value="1"/>
</dbReference>
<dbReference type="GO" id="GO:0030687">
    <property type="term" value="C:preribosome, large subunit precursor"/>
    <property type="evidence" value="ECO:0007669"/>
    <property type="project" value="TreeGrafter"/>
</dbReference>
<dbReference type="InterPro" id="IPR033867">
    <property type="entry name" value="Mrt4"/>
</dbReference>
<comment type="caution">
    <text evidence="8">The sequence shown here is derived from an EMBL/GenBank/DDBJ whole genome shotgun (WGS) entry which is preliminary data.</text>
</comment>
<dbReference type="Pfam" id="PF00466">
    <property type="entry name" value="Ribosomal_L10"/>
    <property type="match status" value="1"/>
</dbReference>
<dbReference type="GO" id="GO:0005730">
    <property type="term" value="C:nucleolus"/>
    <property type="evidence" value="ECO:0007669"/>
    <property type="project" value="UniProtKB-SubCell"/>
</dbReference>
<dbReference type="InterPro" id="IPR040637">
    <property type="entry name" value="Ribosomal_uL10-like_insert"/>
</dbReference>
<dbReference type="Proteomes" id="UP000242875">
    <property type="component" value="Unassembled WGS sequence"/>
</dbReference>
<dbReference type="GO" id="GO:0000956">
    <property type="term" value="P:nuclear-transcribed mRNA catabolic process"/>
    <property type="evidence" value="ECO:0007669"/>
    <property type="project" value="TreeGrafter"/>
</dbReference>
<evidence type="ECO:0000313" key="9">
    <source>
        <dbReference type="Proteomes" id="UP000242875"/>
    </source>
</evidence>
<dbReference type="GO" id="GO:0005737">
    <property type="term" value="C:cytoplasm"/>
    <property type="evidence" value="ECO:0007669"/>
    <property type="project" value="UniProtKB-SubCell"/>
</dbReference>
<reference evidence="8 9" key="1">
    <citation type="journal article" date="2017" name="Mycologia">
        <title>Bifiguratus adelaidae, gen. et sp. nov., a new member of Mucoromycotina in endophytic and soil-dwelling habitats.</title>
        <authorList>
            <person name="Torres-Cruz T.J."/>
            <person name="Billingsley Tobias T.L."/>
            <person name="Almatruk M."/>
            <person name="Hesse C."/>
            <person name="Kuske C.R."/>
            <person name="Desiro A."/>
            <person name="Benucci G.M."/>
            <person name="Bonito G."/>
            <person name="Stajich J.E."/>
            <person name="Dunlap C."/>
            <person name="Arnold A.E."/>
            <person name="Porras-Alfaro A."/>
        </authorList>
    </citation>
    <scope>NUCLEOTIDE SEQUENCE [LARGE SCALE GENOMIC DNA]</scope>
    <source>
        <strain evidence="8 9">AZ0501</strain>
    </source>
</reference>
<organism evidence="8 9">
    <name type="scientific">Bifiguratus adelaidae</name>
    <dbReference type="NCBI Taxonomy" id="1938954"/>
    <lineage>
        <taxon>Eukaryota</taxon>
        <taxon>Fungi</taxon>
        <taxon>Fungi incertae sedis</taxon>
        <taxon>Mucoromycota</taxon>
        <taxon>Mucoromycotina</taxon>
        <taxon>Endogonomycetes</taxon>
        <taxon>Endogonales</taxon>
        <taxon>Endogonales incertae sedis</taxon>
        <taxon>Bifiguratus</taxon>
    </lineage>
</organism>
<dbReference type="InterPro" id="IPR051742">
    <property type="entry name" value="Ribosome_Assembly_uL10"/>
</dbReference>
<dbReference type="InterPro" id="IPR043141">
    <property type="entry name" value="Ribosomal_uL10-like_sf"/>
</dbReference>
<dbReference type="Gene3D" id="3.30.70.1730">
    <property type="match status" value="1"/>
</dbReference>
<dbReference type="PANTHER" id="PTHR45841:SF1">
    <property type="entry name" value="MRNA TURNOVER PROTEIN 4 HOMOLOG"/>
    <property type="match status" value="1"/>
</dbReference>
<evidence type="ECO:0000256" key="5">
    <source>
        <dbReference type="ARBA" id="ARBA00023242"/>
    </source>
</evidence>
<dbReference type="GO" id="GO:0006364">
    <property type="term" value="P:rRNA processing"/>
    <property type="evidence" value="ECO:0007669"/>
    <property type="project" value="TreeGrafter"/>
</dbReference>
<evidence type="ECO:0000256" key="4">
    <source>
        <dbReference type="ARBA" id="ARBA00022490"/>
    </source>
</evidence>
<dbReference type="AlphaFoldDB" id="A0A261XW78"/>
<evidence type="ECO:0000256" key="6">
    <source>
        <dbReference type="RuleBase" id="RU364039"/>
    </source>
</evidence>
<keyword evidence="4 6" id="KW-0963">Cytoplasm</keyword>
<evidence type="ECO:0000256" key="3">
    <source>
        <dbReference type="ARBA" id="ARBA00011117"/>
    </source>
</evidence>
<protein>
    <recommendedName>
        <fullName evidence="6">Ribosome assembly factor mrt4</fullName>
    </recommendedName>
</protein>
<dbReference type="EMBL" id="MVBO01000148">
    <property type="protein sequence ID" value="OZJ02494.1"/>
    <property type="molecule type" value="Genomic_DNA"/>
</dbReference>
<dbReference type="SUPFAM" id="SSF160369">
    <property type="entry name" value="Ribosomal protein L10-like"/>
    <property type="match status" value="1"/>
</dbReference>
<dbReference type="FunFam" id="3.30.70.1730:FF:000005">
    <property type="entry name" value="Ribosome assembly factor mrt4"/>
    <property type="match status" value="1"/>
</dbReference>
<proteinExistence type="inferred from homology"/>
<evidence type="ECO:0000313" key="8">
    <source>
        <dbReference type="EMBL" id="OZJ02494.1"/>
    </source>
</evidence>
<accession>A0A261XW78</accession>
<dbReference type="Gene3D" id="3.90.105.20">
    <property type="match status" value="1"/>
</dbReference>
<keyword evidence="6" id="KW-0690">Ribosome biogenesis</keyword>
<comment type="subcellular location">
    <subcellularLocation>
        <location evidence="6">Cytoplasm</location>
    </subcellularLocation>
    <subcellularLocation>
        <location evidence="6">Nucleus</location>
        <location evidence="6">Nucleolus</location>
    </subcellularLocation>
</comment>